<protein>
    <submittedName>
        <fullName evidence="3">Phage integrase family protein</fullName>
    </submittedName>
</protein>
<dbReference type="Gene3D" id="1.10.443.10">
    <property type="entry name" value="Intergrase catalytic core"/>
    <property type="match status" value="1"/>
</dbReference>
<dbReference type="RefSeq" id="WP_093523683.1">
    <property type="nucleotide sequence ID" value="NZ_FOSK01000018.1"/>
</dbReference>
<dbReference type="EMBL" id="FOSK01000018">
    <property type="protein sequence ID" value="SFL14187.1"/>
    <property type="molecule type" value="Genomic_DNA"/>
</dbReference>
<dbReference type="PROSITE" id="PS51898">
    <property type="entry name" value="TYR_RECOMBINASE"/>
    <property type="match status" value="1"/>
</dbReference>
<accession>A0A1I4FBE7</accession>
<evidence type="ECO:0000313" key="4">
    <source>
        <dbReference type="Proteomes" id="UP000199598"/>
    </source>
</evidence>
<comment type="caution">
    <text evidence="3">The sequence shown here is derived from an EMBL/GenBank/DDBJ whole genome shotgun (WGS) entry which is preliminary data.</text>
</comment>
<dbReference type="InterPro" id="IPR013762">
    <property type="entry name" value="Integrase-like_cat_sf"/>
</dbReference>
<dbReference type="SUPFAM" id="SSF56349">
    <property type="entry name" value="DNA breaking-rejoining enzymes"/>
    <property type="match status" value="1"/>
</dbReference>
<dbReference type="InterPro" id="IPR002104">
    <property type="entry name" value="Integrase_catalytic"/>
</dbReference>
<proteinExistence type="predicted"/>
<reference evidence="3 4" key="1">
    <citation type="submission" date="2016-10" db="EMBL/GenBank/DDBJ databases">
        <authorList>
            <person name="Varghese N."/>
            <person name="Submissions S."/>
        </authorList>
    </citation>
    <scope>NUCLEOTIDE SEQUENCE [LARGE SCALE GENOMIC DNA]</scope>
    <source>
        <strain evidence="3 4">DSM 16392</strain>
    </source>
</reference>
<organism evidence="3 4">
    <name type="scientific">Pseudovibrio ascidiaceicola</name>
    <dbReference type="NCBI Taxonomy" id="285279"/>
    <lineage>
        <taxon>Bacteria</taxon>
        <taxon>Pseudomonadati</taxon>
        <taxon>Pseudomonadota</taxon>
        <taxon>Alphaproteobacteria</taxon>
        <taxon>Hyphomicrobiales</taxon>
        <taxon>Stappiaceae</taxon>
        <taxon>Pseudovibrio</taxon>
    </lineage>
</organism>
<name>A0A1I4FBE7_9HYPH</name>
<evidence type="ECO:0000256" key="1">
    <source>
        <dbReference type="ARBA" id="ARBA00023172"/>
    </source>
</evidence>
<gene>
    <name evidence="3" type="ORF">SAMN04488518_1182</name>
</gene>
<evidence type="ECO:0000259" key="2">
    <source>
        <dbReference type="PROSITE" id="PS51898"/>
    </source>
</evidence>
<dbReference type="Proteomes" id="UP000199598">
    <property type="component" value="Unassembled WGS sequence"/>
</dbReference>
<evidence type="ECO:0000313" key="3">
    <source>
        <dbReference type="EMBL" id="SFL14187.1"/>
    </source>
</evidence>
<dbReference type="Pfam" id="PF00589">
    <property type="entry name" value="Phage_integrase"/>
    <property type="match status" value="1"/>
</dbReference>
<keyword evidence="1" id="KW-0233">DNA recombination</keyword>
<dbReference type="InterPro" id="IPR011010">
    <property type="entry name" value="DNA_brk_join_enz"/>
</dbReference>
<sequence length="210" mass="23969">MTLSNLPMIRPVKPAWNRGRIVGQKRPLLPKHVWAIRVRLELAGKVRELALFNAAIDSKLRGCDLVRLKVVDVFTAGRVKRRTSIIQSKTGKPVQFELMEGTRSALLKWIDSPEMIGSAYLWPGRFHDRPHISTRQYGRMLKEWVLSIGLEPSSYGTHSMRRTKVAQIYKKTGNLRAVQLRLGHTKMDSTVRYLGIDLEDALSLSEKIDI</sequence>
<feature type="domain" description="Tyr recombinase" evidence="2">
    <location>
        <begin position="23"/>
        <end position="209"/>
    </location>
</feature>
<keyword evidence="4" id="KW-1185">Reference proteome</keyword>